<dbReference type="InterPro" id="IPR004879">
    <property type="entry name" value="Ssp411-like_TRX"/>
</dbReference>
<evidence type="ECO:0000313" key="4">
    <source>
        <dbReference type="Proteomes" id="UP000010523"/>
    </source>
</evidence>
<evidence type="ECO:0000256" key="1">
    <source>
        <dbReference type="SAM" id="Coils"/>
    </source>
</evidence>
<feature type="coiled-coil region" evidence="1">
    <location>
        <begin position="380"/>
        <end position="407"/>
    </location>
</feature>
<accession>I3DW27</accession>
<dbReference type="AlphaFoldDB" id="I3DW27"/>
<dbReference type="EMBL" id="AFEU01000003">
    <property type="protein sequence ID" value="EIJ78448.1"/>
    <property type="molecule type" value="Genomic_DNA"/>
</dbReference>
<dbReference type="Pfam" id="PF03190">
    <property type="entry name" value="Thioredox_DsbH"/>
    <property type="match status" value="1"/>
</dbReference>
<sequence length="685" mass="78821">MPTNKTPNRLIAEKSPYLLQHAHNPVDWYPWGEEAFQKARTENKPVFVSIGYSTCHWCHVMERESFEDEEVARLLNERFVSIKVDREERPDIDSIYMNICQMMNGHGGWPLSVFMTPDQKPFFAGTYFPKESRYGVPGFKEVITQLHDQYMKNRDQIEKIASDAAEALKHSARESSAELPSADVLHKTYQQLAGSFNSFYGGFGDAPKFPIPHNLMFLLKYYKWTGKEMALKMVEKTLVSMANGGIYDHIGFGFARYSVDVMWLVPHFEKMLYDNALLLYTYSEAYQVTKNSKYKEIAEQIIEFITREMTNEEGAFFSAIDADSEGEEGKYYVWSKEEILDVLGDKDGEFFCRVYDITSGGNFEGKNIPNLIHTNIVKTVAEAGLNLEEGKAKLEESRQKLFEKRQERVYPHLDDKILTSWNALMIAGLAKAGQAFQNKNHVEKAEKALRFIEEKLVVNGELMARYRDGESKFRAYLDDWAFLLWALLELYEATFSMEYLDKARNTAEKMKKHFWDEQDGGFYFTRSDGEALIVREKQVYDGALPSGNSVAAVSLLRLGHFTGETKWFDVVDDMQRFFKHDVESYGPGHTFFLQSLLLKEFPMREVIIVGTPEKCSKLAGIIQKAYTPELAPLTSNNQEELEKIYERGYAATDSDLTVYICENFTCQKPLNDLKDVLKELKIAND</sequence>
<feature type="domain" description="Spermatogenesis-associated protein 20-like TRX" evidence="2">
    <location>
        <begin position="7"/>
        <end position="168"/>
    </location>
</feature>
<dbReference type="PIRSF" id="PIRSF006402">
    <property type="entry name" value="UCP006402_thioredoxin"/>
    <property type="match status" value="1"/>
</dbReference>
<protein>
    <recommendedName>
        <fullName evidence="2">Spermatogenesis-associated protein 20-like TRX domain-containing protein</fullName>
    </recommendedName>
</protein>
<reference evidence="3 4" key="1">
    <citation type="journal article" date="2012" name="Appl. Environ. Microbiol.">
        <title>Genome Sequence of Thermotolerant Bacillus methanolicus: Features and Regulation Related to Methylotrophy and Production of L-Lysine and L-Glutamate from Methanol.</title>
        <authorList>
            <person name="Heggeset T.M."/>
            <person name="Krog A."/>
            <person name="Balzer S."/>
            <person name="Wentzel A."/>
            <person name="Ellingsen T.E."/>
            <person name="Brautaset T."/>
        </authorList>
    </citation>
    <scope>NUCLEOTIDE SEQUENCE [LARGE SCALE GENOMIC DNA]</scope>
    <source>
        <strain evidence="3 4">PB1</strain>
    </source>
</reference>
<dbReference type="SUPFAM" id="SSF52833">
    <property type="entry name" value="Thioredoxin-like"/>
    <property type="match status" value="1"/>
</dbReference>
<dbReference type="eggNOG" id="COG1331">
    <property type="taxonomic scope" value="Bacteria"/>
</dbReference>
<dbReference type="PANTHER" id="PTHR42899">
    <property type="entry name" value="SPERMATOGENESIS-ASSOCIATED PROTEIN 20"/>
    <property type="match status" value="1"/>
</dbReference>
<name>I3DW27_BACMT</name>
<evidence type="ECO:0000313" key="3">
    <source>
        <dbReference type="EMBL" id="EIJ78448.1"/>
    </source>
</evidence>
<dbReference type="InterPro" id="IPR036249">
    <property type="entry name" value="Thioredoxin-like_sf"/>
</dbReference>
<dbReference type="InterPro" id="IPR024705">
    <property type="entry name" value="Ssp411"/>
</dbReference>
<gene>
    <name evidence="3" type="ORF">PB1_12859</name>
</gene>
<dbReference type="SUPFAM" id="SSF48208">
    <property type="entry name" value="Six-hairpin glycosidases"/>
    <property type="match status" value="1"/>
</dbReference>
<dbReference type="STRING" id="997296.PB1_12859"/>
<organism evidence="3 4">
    <name type="scientific">Bacillus methanolicus PB1</name>
    <dbReference type="NCBI Taxonomy" id="997296"/>
    <lineage>
        <taxon>Bacteria</taxon>
        <taxon>Bacillati</taxon>
        <taxon>Bacillota</taxon>
        <taxon>Bacilli</taxon>
        <taxon>Bacillales</taxon>
        <taxon>Bacillaceae</taxon>
        <taxon>Bacillus</taxon>
    </lineage>
</organism>
<dbReference type="PATRIC" id="fig|997296.3.peg.2714"/>
<dbReference type="PANTHER" id="PTHR42899:SF1">
    <property type="entry name" value="SPERMATOGENESIS-ASSOCIATED PROTEIN 20"/>
    <property type="match status" value="1"/>
</dbReference>
<dbReference type="OrthoDB" id="9762614at2"/>
<dbReference type="InterPro" id="IPR008928">
    <property type="entry name" value="6-hairpin_glycosidase_sf"/>
</dbReference>
<proteinExistence type="predicted"/>
<dbReference type="RefSeq" id="WP_004436901.1">
    <property type="nucleotide sequence ID" value="NZ_AFEU01000003.1"/>
</dbReference>
<evidence type="ECO:0000259" key="2">
    <source>
        <dbReference type="Pfam" id="PF03190"/>
    </source>
</evidence>
<keyword evidence="4" id="KW-1185">Reference proteome</keyword>
<dbReference type="InterPro" id="IPR012341">
    <property type="entry name" value="6hp_glycosidase-like_sf"/>
</dbReference>
<dbReference type="CDD" id="cd02955">
    <property type="entry name" value="SSP411"/>
    <property type="match status" value="1"/>
</dbReference>
<dbReference type="Gene3D" id="3.40.30.10">
    <property type="entry name" value="Glutaredoxin"/>
    <property type="match status" value="1"/>
</dbReference>
<keyword evidence="1" id="KW-0175">Coiled coil</keyword>
<dbReference type="GO" id="GO:0005975">
    <property type="term" value="P:carbohydrate metabolic process"/>
    <property type="evidence" value="ECO:0007669"/>
    <property type="project" value="InterPro"/>
</dbReference>
<dbReference type="Gene3D" id="1.50.10.10">
    <property type="match status" value="2"/>
</dbReference>
<dbReference type="Proteomes" id="UP000010523">
    <property type="component" value="Unassembled WGS sequence"/>
</dbReference>
<comment type="caution">
    <text evidence="3">The sequence shown here is derived from an EMBL/GenBank/DDBJ whole genome shotgun (WGS) entry which is preliminary data.</text>
</comment>